<proteinExistence type="predicted"/>
<keyword evidence="2" id="KW-1185">Reference proteome</keyword>
<protein>
    <submittedName>
        <fullName evidence="1">Uncharacterized protein</fullName>
    </submittedName>
</protein>
<sequence>MSIEDIRLKLEQLRATSSYSELDFAIHIPLPKTEPSSPEPEPMAQNNNRTLKELAAPNLDQQPLCIENPNPQVNFELKSGMIHLLPTFHGLAGEDPNKHLKEFHVVCSTMKPAGVSEEQVKLMAFPFSLADLAKEWLYYLPSGTVTTWNEMRQLFLEKYFPASKAGSIRKEICGIRQYNGEPLYDYWERFKKLCASCPHHQISDQLLIQYFYEGLLPMDRSMIDAASGGALVDKTPEAARNLIANMAANSQQFNTRNDLLPPPKRVNEVSTTSLEKQVSNLTSLVQQLALGQQMKPCGVCSMVGHATDMCPAIQEGSHEQANAVEGFLGQPRQRYDPYSNFYNEGWKDHPNFRYGNQQHGISNVAPSRPPGYPQHRVQQPYQVRPPPPPQNQGTSLEDLVKALATNSMQFQQTTQTQLQHLENQIGQLATSMSRIEGRTSGKLPSQPEINPKENASAMSLRSGKQLEPLLAKPSKVSTTLSPSVTNSSPKALPLTRKDDSHSALPIDPSGQVSIPSPRIKTLSIPPPFPSRFKQSKKEEQEKEILETFRKVEVNIPLLDAIKQVPRYAKFLKELCSNKRKLSGNEKVSVGENVSAVLQRKIPPKCKDPGPMEETGIIIQLADRSNAYPKGVMEDVLVQVNELVFLADFYILEMEDELSPNPTPILLGRPFLKTARTKIDVHDGTLTMEFDGEVIRFNIFEAMRYPSDVHSVFAMDDINTLVQDFFELSGNDSFEIAISKNLTKDDSKEHTNLIKLDDEVEEAMAILDGAVTLRTHGYNVSYLELPLLNEKLLPSIVQAPTLELKPLPEHLQYIYLGENETLPVIIAKTLTPVQQEKLIRVLRDHKTAISWTIADIKGISPSMCMHRILLEEGSKPTRDTQRRLNPPMMEVVKKEILKLLNVGIIYPISDSKWVSPVQVVPKKSGITVVKNEENELVPTRVQTGWRVCIDYRKLNAATRKDHFSLPFIDQMLERLSGHSHYCFLDGYSGYNQIVIAPEDQEKTTFTCPFGTFAYRRMPFGLCNAPATFQRCMMSIFSDYVENIIEVFMDDFTVYGDSFDKCLDNLTLVLKRCIDTNLVLNWEKCHFMVNQGIVLGHVISEKGIEVDKSKIDLIRSLPPPTSVREVRSFLGHAGFYRRFIKDFSKIALPLCNLLQKDATFDFNEECQRAFKKLKEVLTSAPVIQPPNWDLPFEIMCDASDYAVGAVLGQRVGKLPHVIYYASRTLNDAQLNYSTTEKELLAVIFALEKFRSYLIGSKVIVYSDHAAIRYLLTKKDAKPRLIRWILLLQEFDIKILDKRGSENLVADHLSRLIHNEDELPLHENFPDEQLLQVGTITPWYADIVNYLVTRTAPEVITHAQKAKIKSDAKYYVWDEPYLWKHCSDQVIRRCVPETEFTSILTFCHTLACGGHFGPKRTALKVLASGFYWPSLFKDAYLFCKSCDRCQRTGNLGPRNQMPQSPILIVEIFDVWGIDFMGPFPSSFGNLYIVLAVDYVSKWVEAKATRTNDSKVVVDFIKSNIFTRFGTLKAIISDRGTHFCNRSIEALFRKYSITHKVSTSYHPQTSGQVEVSNREVKSILEKTVNPNRKDWSLRLDDALWAYRTAYKTPIGMSPYRLVYGKPCHLPVELEHKAWWAVKQCNMELDAAGQHRKLQLQELEEIRNDAYESSRIYKEKTKAFHDKQILRKNFEVGQKVLLFHSRLKLFPGKLRSRWVGPFVVINVFHHGAVEIRSLKTGKEFKVNGHRLKPYYENFQTLNVEEAPLYEPAYVDE</sequence>
<dbReference type="Proteomes" id="UP000829398">
    <property type="component" value="Chromosome 6"/>
</dbReference>
<evidence type="ECO:0000313" key="2">
    <source>
        <dbReference type="Proteomes" id="UP000829398"/>
    </source>
</evidence>
<reference evidence="2" key="1">
    <citation type="journal article" date="2023" name="Hortic. Res.">
        <title>A chromosome-level phased genome enabling allele-level studies in sweet orange: a case study on citrus Huanglongbing tolerance.</title>
        <authorList>
            <person name="Wu B."/>
            <person name="Yu Q."/>
            <person name="Deng Z."/>
            <person name="Duan Y."/>
            <person name="Luo F."/>
            <person name="Gmitter F. Jr."/>
        </authorList>
    </citation>
    <scope>NUCLEOTIDE SEQUENCE [LARGE SCALE GENOMIC DNA]</scope>
    <source>
        <strain evidence="2">cv. Valencia</strain>
    </source>
</reference>
<evidence type="ECO:0000313" key="1">
    <source>
        <dbReference type="EMBL" id="KAH9734757.1"/>
    </source>
</evidence>
<name>A0ACB8JPU3_CITSI</name>
<accession>A0ACB8JPU3</accession>
<organism evidence="1 2">
    <name type="scientific">Citrus sinensis</name>
    <name type="common">Sweet orange</name>
    <name type="synonym">Citrus aurantium var. sinensis</name>
    <dbReference type="NCBI Taxonomy" id="2711"/>
    <lineage>
        <taxon>Eukaryota</taxon>
        <taxon>Viridiplantae</taxon>
        <taxon>Streptophyta</taxon>
        <taxon>Embryophyta</taxon>
        <taxon>Tracheophyta</taxon>
        <taxon>Spermatophyta</taxon>
        <taxon>Magnoliopsida</taxon>
        <taxon>eudicotyledons</taxon>
        <taxon>Gunneridae</taxon>
        <taxon>Pentapetalae</taxon>
        <taxon>rosids</taxon>
        <taxon>malvids</taxon>
        <taxon>Sapindales</taxon>
        <taxon>Rutaceae</taxon>
        <taxon>Aurantioideae</taxon>
        <taxon>Citrus</taxon>
    </lineage>
</organism>
<dbReference type="EMBL" id="CM039175">
    <property type="protein sequence ID" value="KAH9734757.1"/>
    <property type="molecule type" value="Genomic_DNA"/>
</dbReference>
<gene>
    <name evidence="1" type="ORF">KPL71_017490</name>
</gene>
<comment type="caution">
    <text evidence="1">The sequence shown here is derived from an EMBL/GenBank/DDBJ whole genome shotgun (WGS) entry which is preliminary data.</text>
</comment>